<accession>A0A2H1GPV9</accession>
<protein>
    <submittedName>
        <fullName evidence="1">Uncharacterized protein</fullName>
    </submittedName>
</protein>
<sequence>MIFEYVCEDDDPVYCHTTQDTITRCGLILTNRRCRIDYSSVLSRRNGQFMNHRASVCHDLTDLNDFVNLQKVELNLPACTTGLNILLRIEKAGILSEHQRGYNGRSYRFARTLKDVVDNPRFHHLLIEVIVVDPSMPPEQEEWSHQNIRFAQKVYQSIKEDLDDLKWCYREDTNIRHGALVMYNATGYLVRPLVRSEFTGYQRTLWTRRNVFKKRALELFDMFHATGRIQRNIREGPRMNSWPLNNRSWTLAIPIGANATLSRQMTMISVHSFSGRRECQIETNTTTTNSAGRFVKSGGGTSEYQCSNSSRTRQHFMISRGYAEGSKCMYDLLISCRQLTLCLQWYASAPILYLII</sequence>
<evidence type="ECO:0000313" key="1">
    <source>
        <dbReference type="EMBL" id="SMR55586.1"/>
    </source>
</evidence>
<organism evidence="1 2">
    <name type="scientific">Zymoseptoria tritici ST99CH_1E4</name>
    <dbReference type="NCBI Taxonomy" id="1276532"/>
    <lineage>
        <taxon>Eukaryota</taxon>
        <taxon>Fungi</taxon>
        <taxon>Dikarya</taxon>
        <taxon>Ascomycota</taxon>
        <taxon>Pezizomycotina</taxon>
        <taxon>Dothideomycetes</taxon>
        <taxon>Dothideomycetidae</taxon>
        <taxon>Mycosphaerellales</taxon>
        <taxon>Mycosphaerellaceae</taxon>
        <taxon>Zymoseptoria</taxon>
    </lineage>
</organism>
<gene>
    <name evidence="1" type="ORF">ZT1E4_G7934</name>
</gene>
<dbReference type="AlphaFoldDB" id="A0A2H1GPV9"/>
<evidence type="ECO:0000313" key="2">
    <source>
        <dbReference type="Proteomes" id="UP000245764"/>
    </source>
</evidence>
<proteinExistence type="predicted"/>
<dbReference type="EMBL" id="LT854259">
    <property type="protein sequence ID" value="SMR55586.1"/>
    <property type="molecule type" value="Genomic_DNA"/>
</dbReference>
<name>A0A2H1GPV9_ZYMTR</name>
<reference evidence="2" key="1">
    <citation type="submission" date="2017-05" db="EMBL/GenBank/DDBJ databases">
        <authorList>
            <person name="Song R."/>
            <person name="Chenine A.L."/>
            <person name="Ruprecht R.M."/>
        </authorList>
    </citation>
    <scope>NUCLEOTIDE SEQUENCE [LARGE SCALE GENOMIC DNA]</scope>
</reference>
<dbReference type="Proteomes" id="UP000245764">
    <property type="component" value="Chromosome 7"/>
</dbReference>